<evidence type="ECO:0000256" key="1">
    <source>
        <dbReference type="SAM" id="MobiDB-lite"/>
    </source>
</evidence>
<accession>A0A059KIW6</accession>
<name>A0A059KIW6_9BURK</name>
<feature type="region of interest" description="Disordered" evidence="1">
    <location>
        <begin position="25"/>
        <end position="46"/>
    </location>
</feature>
<dbReference type="AlphaFoldDB" id="A0A059KIW6"/>
<dbReference type="STRING" id="34103.SAMN05421778_107119"/>
<dbReference type="Pfam" id="PF02643">
    <property type="entry name" value="DUF192"/>
    <property type="match status" value="1"/>
</dbReference>
<dbReference type="PANTHER" id="PTHR37953:SF1">
    <property type="entry name" value="UPF0127 PROTEIN MJ1496"/>
    <property type="match status" value="1"/>
</dbReference>
<dbReference type="InterPro" id="IPR038695">
    <property type="entry name" value="Saro_0823-like_sf"/>
</dbReference>
<evidence type="ECO:0000313" key="2">
    <source>
        <dbReference type="EMBL" id="KDB51164.1"/>
    </source>
</evidence>
<dbReference type="PATRIC" id="fig|1286631.3.peg.3183"/>
<protein>
    <recommendedName>
        <fullName evidence="4">DUF192 domain-containing protein</fullName>
    </recommendedName>
</protein>
<dbReference type="Gene3D" id="2.60.120.1140">
    <property type="entry name" value="Protein of unknown function DUF192"/>
    <property type="match status" value="1"/>
</dbReference>
<evidence type="ECO:0000313" key="3">
    <source>
        <dbReference type="Proteomes" id="UP000026714"/>
    </source>
</evidence>
<comment type="caution">
    <text evidence="2">The sequence shown here is derived from an EMBL/GenBank/DDBJ whole genome shotgun (WGS) entry which is preliminary data.</text>
</comment>
<dbReference type="PANTHER" id="PTHR37953">
    <property type="entry name" value="UPF0127 PROTEIN MJ1496"/>
    <property type="match status" value="1"/>
</dbReference>
<feature type="compositionally biased region" description="Basic and acidic residues" evidence="1">
    <location>
        <begin position="25"/>
        <end position="38"/>
    </location>
</feature>
<dbReference type="InterPro" id="IPR003795">
    <property type="entry name" value="DUF192"/>
</dbReference>
<dbReference type="EMBL" id="AZRA01000098">
    <property type="protein sequence ID" value="KDB51164.1"/>
    <property type="molecule type" value="Genomic_DNA"/>
</dbReference>
<sequence>MIHIKFDPVQPGCAVLTRFTHLHHCGDSTTKDQHPDRPRRQKRSGRALSARVSALGLALSLLSPGAAVAQEGPQKLPAITLTAGMHQIRAEVARTDLQRQIGLMHRSAMPAGEGMLFIFEQPGVQCFWMRNTLIPLSAAFLDDEGRIVNIEDMKPQTEDSHCSKKPVRFVLEMNQGWFAKKGLSAGSRIGGEPFRPVGTATK</sequence>
<keyword evidence="3" id="KW-1185">Reference proteome</keyword>
<dbReference type="Proteomes" id="UP000026714">
    <property type="component" value="Unassembled WGS sequence"/>
</dbReference>
<gene>
    <name evidence="2" type="ORF">X805_32600</name>
</gene>
<organism evidence="2 3">
    <name type="scientific">Sphaerotilus natans subsp. natans DSM 6575</name>
    <dbReference type="NCBI Taxonomy" id="1286631"/>
    <lineage>
        <taxon>Bacteria</taxon>
        <taxon>Pseudomonadati</taxon>
        <taxon>Pseudomonadota</taxon>
        <taxon>Betaproteobacteria</taxon>
        <taxon>Burkholderiales</taxon>
        <taxon>Sphaerotilaceae</taxon>
        <taxon>Sphaerotilus</taxon>
    </lineage>
</organism>
<reference evidence="2 3" key="1">
    <citation type="journal article" date="2014" name="FEMS Microbiol. Ecol.">
        <title>Sphaerotilus natans encrusted with nanoball-shaped Fe(III) oxide minerals formed by nitrate-reducing mixotrophic Fe(II) oxidation.</title>
        <authorList>
            <person name="Park S."/>
            <person name="Kim D.H."/>
            <person name="Lee J.H."/>
            <person name="Hur H.G."/>
        </authorList>
    </citation>
    <scope>NUCLEOTIDE SEQUENCE [LARGE SCALE GENOMIC DNA]</scope>
    <source>
        <strain evidence="2 3">DSM 6575</strain>
    </source>
</reference>
<evidence type="ECO:0008006" key="4">
    <source>
        <dbReference type="Google" id="ProtNLM"/>
    </source>
</evidence>
<dbReference type="eggNOG" id="COG1430">
    <property type="taxonomic scope" value="Bacteria"/>
</dbReference>
<proteinExistence type="predicted"/>